<accession>A0ABT8ZP49</accession>
<proteinExistence type="predicted"/>
<dbReference type="Pfam" id="PF23212">
    <property type="entry name" value="DUF7064"/>
    <property type="match status" value="1"/>
</dbReference>
<evidence type="ECO:0000259" key="1">
    <source>
        <dbReference type="Pfam" id="PF23212"/>
    </source>
</evidence>
<feature type="domain" description="DUF7065" evidence="2">
    <location>
        <begin position="23"/>
        <end position="88"/>
    </location>
</feature>
<evidence type="ECO:0000313" key="3">
    <source>
        <dbReference type="EMBL" id="MDO7836312.1"/>
    </source>
</evidence>
<dbReference type="EMBL" id="JAUQOM010000008">
    <property type="protein sequence ID" value="MDO7836312.1"/>
    <property type="molecule type" value="Genomic_DNA"/>
</dbReference>
<dbReference type="SUPFAM" id="SSF159245">
    <property type="entry name" value="AttH-like"/>
    <property type="match status" value="1"/>
</dbReference>
<evidence type="ECO:0000313" key="4">
    <source>
        <dbReference type="Proteomes" id="UP001176471"/>
    </source>
</evidence>
<dbReference type="InterPro" id="IPR055492">
    <property type="entry name" value="DUF7064"/>
</dbReference>
<evidence type="ECO:0000259" key="2">
    <source>
        <dbReference type="Pfam" id="PF23213"/>
    </source>
</evidence>
<dbReference type="Proteomes" id="UP001176471">
    <property type="component" value="Unassembled WGS sequence"/>
</dbReference>
<organism evidence="3 4">
    <name type="scientific">Sphingobium cyanobacteriorum</name>
    <dbReference type="NCBI Taxonomy" id="3063954"/>
    <lineage>
        <taxon>Bacteria</taxon>
        <taxon>Pseudomonadati</taxon>
        <taxon>Pseudomonadota</taxon>
        <taxon>Alphaproteobacteria</taxon>
        <taxon>Sphingomonadales</taxon>
        <taxon>Sphingomonadaceae</taxon>
        <taxon>Sphingobium</taxon>
    </lineage>
</organism>
<sequence length="232" mass="25571">MGWGPHLRVDFDGSARIRADFPDCEAELAFTDFHPRFDYQSIAVEDGNLERSGHHFEVSGRMTGHMRIGDQEISVDALGYRDRSWSHRDWTWMRGTRWWPCVFGPDLATHVVHVARDGGMIKAGYVWRDGKTIPVVDSDVLVALESDAMTPRNGQGVLHLANGETMHISCDRGDALVMHVRGYTAVETLGTAILNGRRGMSNLEVCTNPAGGHAEPVCALGSNMVNGLSSRP</sequence>
<gene>
    <name evidence="3" type="ORF">Q4610_14780</name>
</gene>
<dbReference type="InterPro" id="IPR055493">
    <property type="entry name" value="DUF7065"/>
</dbReference>
<reference evidence="3" key="1">
    <citation type="submission" date="2023-07" db="EMBL/GenBank/DDBJ databases">
        <title>Bacterial whole genome sequence for Sphingobium sp. HBC34.</title>
        <authorList>
            <person name="Le V."/>
            <person name="Ko S.-R."/>
            <person name="Ahn C.-Y."/>
            <person name="Oh H.-M."/>
        </authorList>
    </citation>
    <scope>NUCLEOTIDE SEQUENCE</scope>
    <source>
        <strain evidence="3">HBC34</strain>
    </source>
</reference>
<dbReference type="Pfam" id="PF23213">
    <property type="entry name" value="DUF7065"/>
    <property type="match status" value="1"/>
</dbReference>
<protein>
    <submittedName>
        <fullName evidence="3">Uncharacterized protein</fullName>
    </submittedName>
</protein>
<comment type="caution">
    <text evidence="3">The sequence shown here is derived from an EMBL/GenBank/DDBJ whole genome shotgun (WGS) entry which is preliminary data.</text>
</comment>
<keyword evidence="4" id="KW-1185">Reference proteome</keyword>
<name>A0ABT8ZP49_9SPHN</name>
<feature type="domain" description="DUF7064" evidence="1">
    <location>
        <begin position="89"/>
        <end position="209"/>
    </location>
</feature>